<feature type="region of interest" description="Disordered" evidence="4">
    <location>
        <begin position="292"/>
        <end position="360"/>
    </location>
</feature>
<dbReference type="InterPro" id="IPR043140">
    <property type="entry name" value="Ribosomal_uS14_sf"/>
</dbReference>
<dbReference type="InterPro" id="IPR001209">
    <property type="entry name" value="Ribosomal_uS14"/>
</dbReference>
<evidence type="ECO:0000256" key="4">
    <source>
        <dbReference type="SAM" id="MobiDB-lite"/>
    </source>
</evidence>
<dbReference type="Proteomes" id="UP001168098">
    <property type="component" value="Unassembled WGS sequence"/>
</dbReference>
<evidence type="ECO:0008006" key="8">
    <source>
        <dbReference type="Google" id="ProtNLM"/>
    </source>
</evidence>
<dbReference type="Gene3D" id="4.10.830.10">
    <property type="entry name" value="30s Ribosomal Protein S14, Chain N"/>
    <property type="match status" value="1"/>
</dbReference>
<proteinExistence type="inferred from homology"/>
<dbReference type="GO" id="GO:0006412">
    <property type="term" value="P:translation"/>
    <property type="evidence" value="ECO:0007669"/>
    <property type="project" value="InterPro"/>
</dbReference>
<evidence type="ECO:0000313" key="6">
    <source>
        <dbReference type="EMBL" id="KAJ9705214.1"/>
    </source>
</evidence>
<dbReference type="Pfam" id="PF00253">
    <property type="entry name" value="Ribosomal_S14"/>
    <property type="match status" value="1"/>
</dbReference>
<dbReference type="GO" id="GO:0005840">
    <property type="term" value="C:ribosome"/>
    <property type="evidence" value="ECO:0007669"/>
    <property type="project" value="UniProtKB-KW"/>
</dbReference>
<keyword evidence="5" id="KW-1133">Transmembrane helix</keyword>
<protein>
    <recommendedName>
        <fullName evidence="8">Ribosomal protein S14</fullName>
    </recommendedName>
</protein>
<evidence type="ECO:0000256" key="3">
    <source>
        <dbReference type="ARBA" id="ARBA00023274"/>
    </source>
</evidence>
<keyword evidence="5" id="KW-0472">Membrane</keyword>
<dbReference type="EMBL" id="JARBHA010000003">
    <property type="protein sequence ID" value="KAJ9705214.1"/>
    <property type="molecule type" value="Genomic_DNA"/>
</dbReference>
<comment type="similarity">
    <text evidence="1">Belongs to the universal ribosomal protein uS14 family.</text>
</comment>
<dbReference type="AlphaFoldDB" id="A0AA39ADH6"/>
<evidence type="ECO:0000256" key="2">
    <source>
        <dbReference type="ARBA" id="ARBA00022980"/>
    </source>
</evidence>
<feature type="transmembrane region" description="Helical" evidence="5">
    <location>
        <begin position="235"/>
        <end position="259"/>
    </location>
</feature>
<dbReference type="GO" id="GO:1990904">
    <property type="term" value="C:ribonucleoprotein complex"/>
    <property type="evidence" value="ECO:0007669"/>
    <property type="project" value="UniProtKB-KW"/>
</dbReference>
<feature type="region of interest" description="Disordered" evidence="4">
    <location>
        <begin position="1"/>
        <end position="21"/>
    </location>
</feature>
<name>A0AA39ADH6_VITRO</name>
<gene>
    <name evidence="6" type="ORF">PVL29_003330</name>
</gene>
<organism evidence="6 7">
    <name type="scientific">Vitis rotundifolia</name>
    <name type="common">Muscadine grape</name>
    <dbReference type="NCBI Taxonomy" id="103349"/>
    <lineage>
        <taxon>Eukaryota</taxon>
        <taxon>Viridiplantae</taxon>
        <taxon>Streptophyta</taxon>
        <taxon>Embryophyta</taxon>
        <taxon>Tracheophyta</taxon>
        <taxon>Spermatophyta</taxon>
        <taxon>Magnoliopsida</taxon>
        <taxon>eudicotyledons</taxon>
        <taxon>Gunneridae</taxon>
        <taxon>Pentapetalae</taxon>
        <taxon>rosids</taxon>
        <taxon>Vitales</taxon>
        <taxon>Vitaceae</taxon>
        <taxon>Viteae</taxon>
        <taxon>Vitis</taxon>
    </lineage>
</organism>
<dbReference type="FunFam" id="4.10.830.10:FF:000002">
    <property type="entry name" value="40S ribosomal protein S29"/>
    <property type="match status" value="1"/>
</dbReference>
<evidence type="ECO:0000256" key="5">
    <source>
        <dbReference type="SAM" id="Phobius"/>
    </source>
</evidence>
<keyword evidence="2" id="KW-0689">Ribosomal protein</keyword>
<feature type="compositionally biased region" description="Polar residues" evidence="4">
    <location>
        <begin position="9"/>
        <end position="21"/>
    </location>
</feature>
<sequence length="360" mass="39145">MLLFRMEPSTPNTENANSGLKSKASNTGGIIFLNRFKYGSHRSLIADNGCRSHGIFGNQLSITLTINTPLYISSHFAIPAATTVSGVFKYPLGRSRIAAKNSGAAAHTAVSRRLLIAATSSALGRKFCWSLVRKSLEISTTVLEVEGESERRRRGLGGGGRVGRDAWNDGIGGEEEVGFVVGRRRRRLWEAMRQASGDCRVCGNPHGLIRKYGLMCCRQCFRSNAKEIGFIKMKVLLGFYLWVMLVVVVTGTAFMLPAFSTISTSSSTPDMNFPMMGNRMKGARSIRKLELGSYKPSTEQRKSNPGNLNLEDYHPIDPSPSSRAAITSGPIEHGTPIIPYIPKVPPPCPPKQDGGSSPPV</sequence>
<keyword evidence="5" id="KW-0812">Transmembrane</keyword>
<dbReference type="PANTHER" id="PTHR37249:SF9">
    <property type="match status" value="1"/>
</dbReference>
<keyword evidence="3" id="KW-0687">Ribonucleoprotein</keyword>
<reference evidence="6 7" key="1">
    <citation type="journal article" date="2023" name="BMC Biotechnol.">
        <title>Vitis rotundifolia cv Carlos genome sequencing.</title>
        <authorList>
            <person name="Huff M."/>
            <person name="Hulse-Kemp A."/>
            <person name="Scheffler B."/>
            <person name="Youngblood R."/>
            <person name="Simpson S."/>
            <person name="Babiker E."/>
            <person name="Staton M."/>
        </authorList>
    </citation>
    <scope>NUCLEOTIDE SEQUENCE [LARGE SCALE GENOMIC DNA]</scope>
    <source>
        <tissue evidence="6">Leaf</tissue>
    </source>
</reference>
<evidence type="ECO:0000256" key="1">
    <source>
        <dbReference type="ARBA" id="ARBA00009083"/>
    </source>
</evidence>
<evidence type="ECO:0000313" key="7">
    <source>
        <dbReference type="Proteomes" id="UP001168098"/>
    </source>
</evidence>
<dbReference type="PANTHER" id="PTHR37249">
    <property type="entry name" value="OS03G0206201 PROTEIN"/>
    <property type="match status" value="1"/>
</dbReference>
<keyword evidence="7" id="KW-1185">Reference proteome</keyword>
<accession>A0AA39ADH6</accession>
<dbReference type="GO" id="GO:0003735">
    <property type="term" value="F:structural constituent of ribosome"/>
    <property type="evidence" value="ECO:0007669"/>
    <property type="project" value="InterPro"/>
</dbReference>
<comment type="caution">
    <text evidence="6">The sequence shown here is derived from an EMBL/GenBank/DDBJ whole genome shotgun (WGS) entry which is preliminary data.</text>
</comment>